<feature type="signal peptide" evidence="3">
    <location>
        <begin position="1"/>
        <end position="19"/>
    </location>
</feature>
<keyword evidence="6" id="KW-0540">Nuclease</keyword>
<proteinExistence type="predicted"/>
<dbReference type="InterPro" id="IPR044929">
    <property type="entry name" value="DNA/RNA_non-sp_Endonuclease_sf"/>
</dbReference>
<name>A0A930HKE8_9BACT</name>
<organism evidence="6 7">
    <name type="scientific">Prevotella aurantiaca</name>
    <dbReference type="NCBI Taxonomy" id="596085"/>
    <lineage>
        <taxon>Bacteria</taxon>
        <taxon>Pseudomonadati</taxon>
        <taxon>Bacteroidota</taxon>
        <taxon>Bacteroidia</taxon>
        <taxon>Bacteroidales</taxon>
        <taxon>Prevotellaceae</taxon>
        <taxon>Prevotella</taxon>
    </lineage>
</organism>
<dbReference type="SUPFAM" id="SSF54060">
    <property type="entry name" value="His-Me finger endonucleases"/>
    <property type="match status" value="1"/>
</dbReference>
<evidence type="ECO:0000313" key="7">
    <source>
        <dbReference type="Proteomes" id="UP000771736"/>
    </source>
</evidence>
<dbReference type="PANTHER" id="PTHR13966:SF5">
    <property type="entry name" value="ENDONUCLEASE G, MITOCHONDRIAL"/>
    <property type="match status" value="1"/>
</dbReference>
<dbReference type="Pfam" id="PF01223">
    <property type="entry name" value="Endonuclease_NS"/>
    <property type="match status" value="1"/>
</dbReference>
<evidence type="ECO:0000259" key="4">
    <source>
        <dbReference type="SMART" id="SM00477"/>
    </source>
</evidence>
<dbReference type="RefSeq" id="WP_273158111.1">
    <property type="nucleotide sequence ID" value="NZ_JABZSJ010000001.1"/>
</dbReference>
<feature type="domain" description="DNA/RNA non-specific endonuclease/pyrophosphatase/phosphodiesterase" evidence="5">
    <location>
        <begin position="121"/>
        <end position="331"/>
    </location>
</feature>
<dbReference type="Proteomes" id="UP000771736">
    <property type="component" value="Unassembled WGS sequence"/>
</dbReference>
<reference evidence="6" key="1">
    <citation type="submission" date="2020-04" db="EMBL/GenBank/DDBJ databases">
        <title>Deep metagenomics examines the oral microbiome during advanced dental caries in children, revealing novel taxa and co-occurrences with host molecules.</title>
        <authorList>
            <person name="Baker J.L."/>
            <person name="Morton J.T."/>
            <person name="Dinis M."/>
            <person name="Alvarez R."/>
            <person name="Tran N.C."/>
            <person name="Knight R."/>
            <person name="Edlund A."/>
        </authorList>
    </citation>
    <scope>NUCLEOTIDE SEQUENCE</scope>
    <source>
        <strain evidence="6">JCVI_44_bin.5</strain>
    </source>
</reference>
<evidence type="ECO:0000313" key="6">
    <source>
        <dbReference type="EMBL" id="MBF1383323.1"/>
    </source>
</evidence>
<feature type="active site" description="Proton acceptor" evidence="1">
    <location>
        <position position="184"/>
    </location>
</feature>
<dbReference type="SMART" id="SM00477">
    <property type="entry name" value="NUC"/>
    <property type="match status" value="1"/>
</dbReference>
<feature type="binding site" evidence="2">
    <location>
        <position position="215"/>
    </location>
    <ligand>
        <name>Mg(2+)</name>
        <dbReference type="ChEBI" id="CHEBI:18420"/>
        <note>catalytic</note>
    </ligand>
</feature>
<keyword evidence="6" id="KW-0378">Hydrolase</keyword>
<comment type="caution">
    <text evidence="6">The sequence shown here is derived from an EMBL/GenBank/DDBJ whole genome shotgun (WGS) entry which is preliminary data.</text>
</comment>
<sequence length="352" mass="40247">MKKFLLLLPALMMTIGMQAQTKLTIETKKGTTYTFTIDRDADSIRVVEGVVVKVYPKNSKVSIDYPLSQTTQPLVAGNANKNTKKDLAKNKEGWRLEFPRFYQGSNVTYEKSYYISDMAGSPVNYSVEWDGTKRANRWTCYQMYDAVAEKNGKRKDAFKADTSIPAKYRSELADYVESGYSRGHLCPSNDRICSSEANAQTFYLTNMQPQLQGHNAGVWSRLEQRIKNGWFYKKGTQEKKCDTLYIVKAATIDNQADIMGRTKPNERNVNHLIVPKYFYMALLAYDCATKKYRAMGIWSPHVASNSPTEYITIAELEKRTGIDFFCNLPDDIEKQVESTLDSHYWEVSPSKK</sequence>
<dbReference type="GO" id="GO:0046872">
    <property type="term" value="F:metal ion binding"/>
    <property type="evidence" value="ECO:0007669"/>
    <property type="project" value="UniProtKB-KW"/>
</dbReference>
<dbReference type="AlphaFoldDB" id="A0A930HKE8"/>
<dbReference type="EMBL" id="JABZSJ010000001">
    <property type="protein sequence ID" value="MBF1383323.1"/>
    <property type="molecule type" value="Genomic_DNA"/>
</dbReference>
<evidence type="ECO:0000259" key="5">
    <source>
        <dbReference type="SMART" id="SM00892"/>
    </source>
</evidence>
<dbReference type="GO" id="GO:0016787">
    <property type="term" value="F:hydrolase activity"/>
    <property type="evidence" value="ECO:0007669"/>
    <property type="project" value="InterPro"/>
</dbReference>
<accession>A0A930HKE8</accession>
<evidence type="ECO:0000256" key="1">
    <source>
        <dbReference type="PIRSR" id="PIRSR640255-1"/>
    </source>
</evidence>
<feature type="domain" description="ENPP1-3/EXOG-like endonuclease/phosphodiesterase" evidence="4">
    <location>
        <begin position="122"/>
        <end position="331"/>
    </location>
</feature>
<gene>
    <name evidence="6" type="ORF">HXN26_00475</name>
</gene>
<keyword evidence="6" id="KW-0255">Endonuclease</keyword>
<dbReference type="InterPro" id="IPR020821">
    <property type="entry name" value="ENPP1-3/EXOG-like_nuc-like"/>
</dbReference>
<keyword evidence="2" id="KW-0479">Metal-binding</keyword>
<evidence type="ECO:0000256" key="2">
    <source>
        <dbReference type="PIRSR" id="PIRSR640255-2"/>
    </source>
</evidence>
<dbReference type="InterPro" id="IPR040255">
    <property type="entry name" value="Non-specific_endonuclease"/>
</dbReference>
<protein>
    <submittedName>
        <fullName evidence="6">DNA/RNA non-specific endonuclease</fullName>
    </submittedName>
</protein>
<feature type="chain" id="PRO_5037726567" evidence="3">
    <location>
        <begin position="20"/>
        <end position="352"/>
    </location>
</feature>
<dbReference type="GO" id="GO:0003676">
    <property type="term" value="F:nucleic acid binding"/>
    <property type="evidence" value="ECO:0007669"/>
    <property type="project" value="InterPro"/>
</dbReference>
<dbReference type="InterPro" id="IPR001604">
    <property type="entry name" value="Endo_G_ENPP1-like_dom"/>
</dbReference>
<dbReference type="PANTHER" id="PTHR13966">
    <property type="entry name" value="ENDONUCLEASE RELATED"/>
    <property type="match status" value="1"/>
</dbReference>
<dbReference type="GO" id="GO:0004519">
    <property type="term" value="F:endonuclease activity"/>
    <property type="evidence" value="ECO:0007669"/>
    <property type="project" value="UniProtKB-KW"/>
</dbReference>
<keyword evidence="3" id="KW-0732">Signal</keyword>
<dbReference type="InterPro" id="IPR044925">
    <property type="entry name" value="His-Me_finger_sf"/>
</dbReference>
<dbReference type="SMART" id="SM00892">
    <property type="entry name" value="Endonuclease_NS"/>
    <property type="match status" value="1"/>
</dbReference>
<evidence type="ECO:0000256" key="3">
    <source>
        <dbReference type="SAM" id="SignalP"/>
    </source>
</evidence>
<dbReference type="Gene3D" id="3.40.570.10">
    <property type="entry name" value="Extracellular Endonuclease, subunit A"/>
    <property type="match status" value="1"/>
</dbReference>